<keyword evidence="2" id="KW-1185">Reference proteome</keyword>
<dbReference type="EMBL" id="CM020618">
    <property type="protein sequence ID" value="KAK1857461.1"/>
    <property type="molecule type" value="Genomic_DNA"/>
</dbReference>
<protein>
    <submittedName>
        <fullName evidence="1">Uncharacterized protein</fullName>
    </submittedName>
</protein>
<evidence type="ECO:0000313" key="1">
    <source>
        <dbReference type="EMBL" id="KAK1857461.1"/>
    </source>
</evidence>
<name>A0ACC3BHV4_PYRYE</name>
<accession>A0ACC3BHV4</accession>
<organism evidence="1 2">
    <name type="scientific">Pyropia yezoensis</name>
    <name type="common">Susabi-nori</name>
    <name type="synonym">Porphyra yezoensis</name>
    <dbReference type="NCBI Taxonomy" id="2788"/>
    <lineage>
        <taxon>Eukaryota</taxon>
        <taxon>Rhodophyta</taxon>
        <taxon>Bangiophyceae</taxon>
        <taxon>Bangiales</taxon>
        <taxon>Bangiaceae</taxon>
        <taxon>Pyropia</taxon>
    </lineage>
</organism>
<reference evidence="1" key="1">
    <citation type="submission" date="2019-11" db="EMBL/GenBank/DDBJ databases">
        <title>Nori genome reveals adaptations in red seaweeds to the harsh intertidal environment.</title>
        <authorList>
            <person name="Wang D."/>
            <person name="Mao Y."/>
        </authorList>
    </citation>
    <scope>NUCLEOTIDE SEQUENCE</scope>
    <source>
        <tissue evidence="1">Gametophyte</tissue>
    </source>
</reference>
<comment type="caution">
    <text evidence="1">The sequence shown here is derived from an EMBL/GenBank/DDBJ whole genome shotgun (WGS) entry which is preliminary data.</text>
</comment>
<sequence length="186" mass="19176">MAFAVASTASAFVAGRPVNATCTTGRPAARAASLRMSSEKDKYKTVGDKAQDVRNKEESGEARGAEPTAPGATKDAEGSTNIYAKVPPVSVSQSTPTNVPKIAIAIAAALLVGAALVTIVPFDKPAEIAVEQGEATPAEVGLSQFNVVSLLPLSFLPRTAATATATSDFVLFIIKLAHNARDVRKP</sequence>
<gene>
    <name evidence="1" type="ORF">I4F81_000078</name>
</gene>
<dbReference type="Proteomes" id="UP000798662">
    <property type="component" value="Chromosome 1"/>
</dbReference>
<proteinExistence type="predicted"/>
<evidence type="ECO:0000313" key="2">
    <source>
        <dbReference type="Proteomes" id="UP000798662"/>
    </source>
</evidence>